<protein>
    <recommendedName>
        <fullName evidence="3">ribose-phosphate diphosphokinase</fullName>
        <ecNumber evidence="3">2.7.6.1</ecNumber>
    </recommendedName>
</protein>
<evidence type="ECO:0000313" key="13">
    <source>
        <dbReference type="EMBL" id="EFC43473.1"/>
    </source>
</evidence>
<evidence type="ECO:0000256" key="8">
    <source>
        <dbReference type="ARBA" id="ARBA00022777"/>
    </source>
</evidence>
<dbReference type="InterPro" id="IPR000836">
    <property type="entry name" value="PRTase_dom"/>
</dbReference>
<dbReference type="AlphaFoldDB" id="D2VI97"/>
<evidence type="ECO:0000256" key="2">
    <source>
        <dbReference type="ARBA" id="ARBA00006478"/>
    </source>
</evidence>
<dbReference type="NCBIfam" id="NF002320">
    <property type="entry name" value="PRK01259.1"/>
    <property type="match status" value="1"/>
</dbReference>
<dbReference type="KEGG" id="ngr:NAEGRDRAFT_34278"/>
<evidence type="ECO:0000256" key="3">
    <source>
        <dbReference type="ARBA" id="ARBA00013247"/>
    </source>
</evidence>
<evidence type="ECO:0000256" key="10">
    <source>
        <dbReference type="ARBA" id="ARBA00022842"/>
    </source>
</evidence>
<keyword evidence="8" id="KW-0418">Kinase</keyword>
<dbReference type="Pfam" id="PF14572">
    <property type="entry name" value="Pribosyl_synth"/>
    <property type="match status" value="1"/>
</dbReference>
<dbReference type="STRING" id="5762.D2VI97"/>
<dbReference type="GO" id="GO:0006164">
    <property type="term" value="P:purine nucleotide biosynthetic process"/>
    <property type="evidence" value="ECO:0007669"/>
    <property type="project" value="TreeGrafter"/>
</dbReference>
<keyword evidence="7" id="KW-0547">Nucleotide-binding</keyword>
<organism evidence="14">
    <name type="scientific">Naegleria gruberi</name>
    <name type="common">Amoeba</name>
    <dbReference type="NCBI Taxonomy" id="5762"/>
    <lineage>
        <taxon>Eukaryota</taxon>
        <taxon>Discoba</taxon>
        <taxon>Heterolobosea</taxon>
        <taxon>Tetramitia</taxon>
        <taxon>Eutetramitia</taxon>
        <taxon>Vahlkampfiidae</taxon>
        <taxon>Naegleria</taxon>
    </lineage>
</organism>
<dbReference type="InterPro" id="IPR005946">
    <property type="entry name" value="Rib-P_diPkinase"/>
</dbReference>
<dbReference type="Proteomes" id="UP000006671">
    <property type="component" value="Unassembled WGS sequence"/>
</dbReference>
<dbReference type="EC" id="2.7.6.1" evidence="3"/>
<dbReference type="NCBIfam" id="TIGR01251">
    <property type="entry name" value="ribP_PPkin"/>
    <property type="match status" value="1"/>
</dbReference>
<evidence type="ECO:0000259" key="12">
    <source>
        <dbReference type="Pfam" id="PF13793"/>
    </source>
</evidence>
<sequence>MGYDLKLISCSASESIAENIAQYLDVKICKSKKVKFADGECYVQINENVRGSDAFVVQSMSDPVNDNFMEMLLMIDALKRSSVNRINVVITYYAYARQDRKTKSRVPISAALLAKLIEAAGADHVVCVDLHAGQIEGYFSIPVDNVSVGRSVLSALIRKVHDLSPKLTIVSPDAAGGSRADVQLQYVTKHYEKFGDAQIADDKLPWLMELVGEVNGRDCIIVDDIVDTAGTLCSAAKCLKEQGATRVFACVTHGLLNGPALQRINDSPDLDMLIISNTVNQSEEVLSSSKIMVVDVSEVLGETIRRIHNDESLNNILFQK</sequence>
<dbReference type="InterPro" id="IPR029057">
    <property type="entry name" value="PRTase-like"/>
</dbReference>
<dbReference type="OrthoDB" id="413572at2759"/>
<dbReference type="PANTHER" id="PTHR10210:SF32">
    <property type="entry name" value="RIBOSE-PHOSPHATE PYROPHOSPHOKINASE 2"/>
    <property type="match status" value="1"/>
</dbReference>
<dbReference type="GO" id="GO:0000287">
    <property type="term" value="F:magnesium ion binding"/>
    <property type="evidence" value="ECO:0007669"/>
    <property type="project" value="InterPro"/>
</dbReference>
<gene>
    <name evidence="13" type="ORF">NAEGRDRAFT_34278</name>
</gene>
<evidence type="ECO:0000313" key="14">
    <source>
        <dbReference type="Proteomes" id="UP000006671"/>
    </source>
</evidence>
<name>D2VI97_NAEGR</name>
<keyword evidence="4" id="KW-0808">Transferase</keyword>
<evidence type="ECO:0000256" key="11">
    <source>
        <dbReference type="ARBA" id="ARBA00049535"/>
    </source>
</evidence>
<dbReference type="SMART" id="SM01400">
    <property type="entry name" value="Pribosyltran_N"/>
    <property type="match status" value="1"/>
</dbReference>
<dbReference type="GO" id="GO:0005737">
    <property type="term" value="C:cytoplasm"/>
    <property type="evidence" value="ECO:0007669"/>
    <property type="project" value="TreeGrafter"/>
</dbReference>
<comment type="similarity">
    <text evidence="2">Belongs to the ribose-phosphate pyrophosphokinase family.</text>
</comment>
<comment type="catalytic activity">
    <reaction evidence="11">
        <text>D-ribose 5-phosphate + ATP = 5-phospho-alpha-D-ribose 1-diphosphate + AMP + H(+)</text>
        <dbReference type="Rhea" id="RHEA:15609"/>
        <dbReference type="ChEBI" id="CHEBI:15378"/>
        <dbReference type="ChEBI" id="CHEBI:30616"/>
        <dbReference type="ChEBI" id="CHEBI:58017"/>
        <dbReference type="ChEBI" id="CHEBI:78346"/>
        <dbReference type="ChEBI" id="CHEBI:456215"/>
        <dbReference type="EC" id="2.7.6.1"/>
    </reaction>
</comment>
<dbReference type="GeneID" id="8853129"/>
<dbReference type="GO" id="GO:0006015">
    <property type="term" value="P:5-phosphoribose 1-diphosphate biosynthetic process"/>
    <property type="evidence" value="ECO:0007669"/>
    <property type="project" value="TreeGrafter"/>
</dbReference>
<dbReference type="GO" id="GO:0002189">
    <property type="term" value="C:ribose phosphate diphosphokinase complex"/>
    <property type="evidence" value="ECO:0007669"/>
    <property type="project" value="TreeGrafter"/>
</dbReference>
<evidence type="ECO:0000256" key="1">
    <source>
        <dbReference type="ARBA" id="ARBA00004996"/>
    </source>
</evidence>
<dbReference type="EMBL" id="GG738873">
    <property type="protein sequence ID" value="EFC43473.1"/>
    <property type="molecule type" value="Genomic_DNA"/>
</dbReference>
<dbReference type="InterPro" id="IPR029099">
    <property type="entry name" value="Pribosyltran_N"/>
</dbReference>
<keyword evidence="14" id="KW-1185">Reference proteome</keyword>
<evidence type="ECO:0000256" key="7">
    <source>
        <dbReference type="ARBA" id="ARBA00022741"/>
    </source>
</evidence>
<dbReference type="FunFam" id="3.40.50.2020:FF:000007">
    <property type="entry name" value="Ribose-phosphate pyrophosphokinase"/>
    <property type="match status" value="1"/>
</dbReference>
<evidence type="ECO:0000256" key="5">
    <source>
        <dbReference type="ARBA" id="ARBA00022723"/>
    </source>
</evidence>
<evidence type="ECO:0000256" key="9">
    <source>
        <dbReference type="ARBA" id="ARBA00022840"/>
    </source>
</evidence>
<dbReference type="VEuPathDB" id="AmoebaDB:NAEGRDRAFT_34278"/>
<keyword evidence="10" id="KW-0460">Magnesium</keyword>
<proteinExistence type="inferred from homology"/>
<reference evidence="13 14" key="1">
    <citation type="journal article" date="2010" name="Cell">
        <title>The genome of Naegleria gruberi illuminates early eukaryotic versatility.</title>
        <authorList>
            <person name="Fritz-Laylin L.K."/>
            <person name="Prochnik S.E."/>
            <person name="Ginger M.L."/>
            <person name="Dacks J.B."/>
            <person name="Carpenter M.L."/>
            <person name="Field M.C."/>
            <person name="Kuo A."/>
            <person name="Paredez A."/>
            <person name="Chapman J."/>
            <person name="Pham J."/>
            <person name="Shu S."/>
            <person name="Neupane R."/>
            <person name="Cipriano M."/>
            <person name="Mancuso J."/>
            <person name="Tu H."/>
            <person name="Salamov A."/>
            <person name="Lindquist E."/>
            <person name="Shapiro H."/>
            <person name="Lucas S."/>
            <person name="Grigoriev I.V."/>
            <person name="Cande W.Z."/>
            <person name="Fulton C."/>
            <person name="Rokhsar D.S."/>
            <person name="Dawson S.C."/>
        </authorList>
    </citation>
    <scope>NUCLEOTIDE SEQUENCE [LARGE SCALE GENOMIC DNA]</scope>
    <source>
        <strain evidence="13 14">NEG-M</strain>
    </source>
</reference>
<dbReference type="GO" id="GO:0004749">
    <property type="term" value="F:ribose phosphate diphosphokinase activity"/>
    <property type="evidence" value="ECO:0007669"/>
    <property type="project" value="UniProtKB-EC"/>
</dbReference>
<dbReference type="OMA" id="HYAYARS"/>
<dbReference type="PANTHER" id="PTHR10210">
    <property type="entry name" value="RIBOSE-PHOSPHATE DIPHOSPHOKINASE FAMILY MEMBER"/>
    <property type="match status" value="1"/>
</dbReference>
<comment type="pathway">
    <text evidence="1">Metabolic intermediate biosynthesis; 5-phospho-alpha-D-ribose 1-diphosphate biosynthesis; 5-phospho-alpha-D-ribose 1-diphosphate from D-ribose 5-phosphate (route I): step 1/1.</text>
</comment>
<dbReference type="Pfam" id="PF13793">
    <property type="entry name" value="Pribosyltran_N"/>
    <property type="match status" value="1"/>
</dbReference>
<dbReference type="RefSeq" id="XP_002676217.1">
    <property type="nucleotide sequence ID" value="XM_002676171.1"/>
</dbReference>
<keyword evidence="6" id="KW-0545">Nucleotide biosynthesis</keyword>
<dbReference type="Gene3D" id="3.40.50.2020">
    <property type="match status" value="2"/>
</dbReference>
<evidence type="ECO:0000256" key="4">
    <source>
        <dbReference type="ARBA" id="ARBA00022679"/>
    </source>
</evidence>
<dbReference type="SUPFAM" id="SSF53271">
    <property type="entry name" value="PRTase-like"/>
    <property type="match status" value="2"/>
</dbReference>
<dbReference type="InParanoid" id="D2VI97"/>
<accession>D2VI97</accession>
<dbReference type="CDD" id="cd06223">
    <property type="entry name" value="PRTases_typeI"/>
    <property type="match status" value="1"/>
</dbReference>
<feature type="domain" description="Ribose-phosphate pyrophosphokinase N-terminal" evidence="12">
    <location>
        <begin position="5"/>
        <end position="121"/>
    </location>
</feature>
<keyword evidence="5" id="KW-0479">Metal-binding</keyword>
<evidence type="ECO:0000256" key="6">
    <source>
        <dbReference type="ARBA" id="ARBA00022727"/>
    </source>
</evidence>
<dbReference type="eggNOG" id="KOG1448">
    <property type="taxonomic scope" value="Eukaryota"/>
</dbReference>
<keyword evidence="9" id="KW-0067">ATP-binding</keyword>
<dbReference type="GO" id="GO:0016301">
    <property type="term" value="F:kinase activity"/>
    <property type="evidence" value="ECO:0007669"/>
    <property type="project" value="UniProtKB-KW"/>
</dbReference>
<dbReference type="GO" id="GO:0005524">
    <property type="term" value="F:ATP binding"/>
    <property type="evidence" value="ECO:0007669"/>
    <property type="project" value="UniProtKB-KW"/>
</dbReference>